<dbReference type="OrthoDB" id="231317at2"/>
<evidence type="ECO:0000259" key="2">
    <source>
        <dbReference type="Pfam" id="PF05598"/>
    </source>
</evidence>
<organism evidence="4 5">
    <name type="scientific">Dehalogenimonas formicexedens</name>
    <dbReference type="NCBI Taxonomy" id="1839801"/>
    <lineage>
        <taxon>Bacteria</taxon>
        <taxon>Bacillati</taxon>
        <taxon>Chloroflexota</taxon>
        <taxon>Dehalococcoidia</taxon>
        <taxon>Dehalococcoidales</taxon>
        <taxon>Dehalococcoidaceae</taxon>
        <taxon>Dehalogenimonas</taxon>
    </lineage>
</organism>
<evidence type="ECO:0000313" key="4">
    <source>
        <dbReference type="EMBL" id="APV45078.1"/>
    </source>
</evidence>
<dbReference type="KEGG" id="dfo:Dform_01759"/>
<feature type="coiled-coil region" evidence="1">
    <location>
        <begin position="105"/>
        <end position="164"/>
    </location>
</feature>
<protein>
    <submittedName>
        <fullName evidence="4">Transposase domain (DUF772)</fullName>
    </submittedName>
</protein>
<keyword evidence="1" id="KW-0175">Coiled coil</keyword>
<evidence type="ECO:0000313" key="5">
    <source>
        <dbReference type="Proteomes" id="UP000185934"/>
    </source>
</evidence>
<dbReference type="PANTHER" id="PTHR33408">
    <property type="entry name" value="TRANSPOSASE"/>
    <property type="match status" value="1"/>
</dbReference>
<reference evidence="5" key="1">
    <citation type="submission" date="2016-11" db="EMBL/GenBank/DDBJ databases">
        <title>Dehalogenimonas formicexedens sp. nov., a chlorinated alkane respiring bacterium isolated from contaminated groundwater.</title>
        <authorList>
            <person name="Key T.A."/>
            <person name="Bowman K.S."/>
            <person name="Lee I."/>
            <person name="Chun J."/>
            <person name="Albuquerque L."/>
            <person name="da Costa M.S."/>
            <person name="Rainey F.A."/>
            <person name="Moe W.M."/>
        </authorList>
    </citation>
    <scope>NUCLEOTIDE SEQUENCE [LARGE SCALE GENOMIC DNA]</scope>
    <source>
        <strain evidence="5">NSZ-14</strain>
    </source>
</reference>
<accession>A0A1P8F9F1</accession>
<dbReference type="STRING" id="1839801.Dform_01759"/>
<name>A0A1P8F9F1_9CHLR</name>
<evidence type="ECO:0000256" key="1">
    <source>
        <dbReference type="SAM" id="Coils"/>
    </source>
</evidence>
<sequence>MGAPAYHPRALLCVWLHGFMTGIRSSRRLEAACRDQVPYLWLTGWQRPDHNTLWRFYQAHRDAMRRLLKYTVATAVELDLIDLAVQAVDRTKIVANAAGDRTYDVAALQRLLNRTEAAISELEARNEGGDDSPQPRLPEALQTAKELQQRVKGAMNRLAQQERVKRVNLTDEDAQLMKGRSGIITGYNAQAMVSSLNPETAKGNGMLITAAEVVNSASDSGQLVPMLERAEEITGQRAPVTLADGGYHTAAGLEAGEQRGQLLVMGERYKDSCTGPYFKDQFDYDAASDIYTCPHGQRLPFRGLRRSKLTGSHSIRIYRASRTVCRACPAFGVCTKDKHAGRALRISSSEVLLLKHRQWMRSDEARSLYALRRELSEPTFGILKDQMNARRFLLRGLANVRAEFNLLATAFNLRTLWRVWAKSGRRSTRARVEIADNLATNVQMHRNFGLNPVMLSAWSFAY</sequence>
<feature type="domain" description="Transposase InsH N-terminal" evidence="2">
    <location>
        <begin position="2"/>
        <end position="58"/>
    </location>
</feature>
<dbReference type="Pfam" id="PF05598">
    <property type="entry name" value="DUF772"/>
    <property type="match status" value="1"/>
</dbReference>
<dbReference type="InterPro" id="IPR025668">
    <property type="entry name" value="Tnp_DDE_dom"/>
</dbReference>
<evidence type="ECO:0000259" key="3">
    <source>
        <dbReference type="Pfam" id="PF13751"/>
    </source>
</evidence>
<dbReference type="PANTHER" id="PTHR33408:SF4">
    <property type="entry name" value="TRANSPOSASE DDE DOMAIN-CONTAINING PROTEIN"/>
    <property type="match status" value="1"/>
</dbReference>
<dbReference type="NCBIfam" id="NF033551">
    <property type="entry name" value="transpos_IS1182"/>
    <property type="match status" value="1"/>
</dbReference>
<dbReference type="Pfam" id="PF13751">
    <property type="entry name" value="DDE_Tnp_1_6"/>
    <property type="match status" value="1"/>
</dbReference>
<dbReference type="AlphaFoldDB" id="A0A1P8F9F1"/>
<gene>
    <name evidence="4" type="ORF">Dform_01759</name>
</gene>
<dbReference type="InterPro" id="IPR047629">
    <property type="entry name" value="IS1182_transpos"/>
</dbReference>
<dbReference type="RefSeq" id="WP_076004663.1">
    <property type="nucleotide sequence ID" value="NZ_CP018258.1"/>
</dbReference>
<dbReference type="InterPro" id="IPR008490">
    <property type="entry name" value="Transposase_InsH_N"/>
</dbReference>
<feature type="domain" description="Transposase DDE" evidence="3">
    <location>
        <begin position="292"/>
        <end position="417"/>
    </location>
</feature>
<proteinExistence type="predicted"/>
<dbReference type="EMBL" id="CP018258">
    <property type="protein sequence ID" value="APV45078.1"/>
    <property type="molecule type" value="Genomic_DNA"/>
</dbReference>
<dbReference type="Proteomes" id="UP000185934">
    <property type="component" value="Chromosome"/>
</dbReference>
<keyword evidence="5" id="KW-1185">Reference proteome</keyword>